<dbReference type="AlphaFoldDB" id="A0A0A1DFK6"/>
<reference evidence="3 4" key="1">
    <citation type="journal article" date="2015" name="Genome Announc.">
        <title>Complete Genome Sequence of Steroid-Transforming Nocardioides simplex VKM Ac-2033D.</title>
        <authorList>
            <person name="Shtratnikova V.Y."/>
            <person name="Schelkunov M.I."/>
            <person name="Pekov Y.A."/>
            <person name="Fokina V.V."/>
            <person name="Logacheva M.D."/>
            <person name="Sokolov S.L."/>
            <person name="Bragin E.Y."/>
            <person name="Ashapkin V.V."/>
            <person name="Donova M.V."/>
        </authorList>
    </citation>
    <scope>NUCLEOTIDE SEQUENCE [LARGE SCALE GENOMIC DNA]</scope>
    <source>
        <strain evidence="3 4">VKM Ac-2033D</strain>
    </source>
</reference>
<gene>
    <name evidence="3" type="ORF">KR76_03425</name>
</gene>
<dbReference type="KEGG" id="psim:KR76_03425"/>
<dbReference type="CDD" id="cd00761">
    <property type="entry name" value="Glyco_tranf_GTA_type"/>
    <property type="match status" value="1"/>
</dbReference>
<evidence type="ECO:0000256" key="2">
    <source>
        <dbReference type="ARBA" id="ARBA00022679"/>
    </source>
</evidence>
<dbReference type="PANTHER" id="PTHR22916:SF51">
    <property type="entry name" value="GLYCOSYLTRANSFERASE EPSH-RELATED"/>
    <property type="match status" value="1"/>
</dbReference>
<protein>
    <submittedName>
        <fullName evidence="3">Beta-1,3-glucosyltransferase</fullName>
    </submittedName>
</protein>
<proteinExistence type="predicted"/>
<dbReference type="HOGENOM" id="CLU_025996_25_1_11"/>
<evidence type="ECO:0000313" key="4">
    <source>
        <dbReference type="Proteomes" id="UP000030300"/>
    </source>
</evidence>
<dbReference type="Proteomes" id="UP000030300">
    <property type="component" value="Chromosome"/>
</dbReference>
<dbReference type="PANTHER" id="PTHR22916">
    <property type="entry name" value="GLYCOSYLTRANSFERASE"/>
    <property type="match status" value="1"/>
</dbReference>
<dbReference type="OrthoDB" id="2676521at2"/>
<dbReference type="SUPFAM" id="SSF53448">
    <property type="entry name" value="Nucleotide-diphospho-sugar transferases"/>
    <property type="match status" value="1"/>
</dbReference>
<dbReference type="RefSeq" id="WP_038676638.1">
    <property type="nucleotide sequence ID" value="NZ_BJMC01000005.1"/>
</dbReference>
<organism evidence="3 4">
    <name type="scientific">Nocardioides simplex</name>
    <name type="common">Arthrobacter simplex</name>
    <dbReference type="NCBI Taxonomy" id="2045"/>
    <lineage>
        <taxon>Bacteria</taxon>
        <taxon>Bacillati</taxon>
        <taxon>Actinomycetota</taxon>
        <taxon>Actinomycetes</taxon>
        <taxon>Propionibacteriales</taxon>
        <taxon>Nocardioidaceae</taxon>
        <taxon>Pimelobacter</taxon>
    </lineage>
</organism>
<keyword evidence="2 3" id="KW-0808">Transferase</keyword>
<dbReference type="STRING" id="2045.KR76_03425"/>
<dbReference type="InterPro" id="IPR001173">
    <property type="entry name" value="Glyco_trans_2-like"/>
</dbReference>
<dbReference type="EMBL" id="CP009896">
    <property type="protein sequence ID" value="AIY16046.1"/>
    <property type="molecule type" value="Genomic_DNA"/>
</dbReference>
<sequence length="366" mass="40610">MFSRRRPLVSVVVPVYDVAAYLPACLDSILAQRHRALDVVVVDDGSTDESGAIADRYAERDDRVRVLHVANGGLGAARNVGVAEARGDYLTFADSDDTIPPDAYARLVAAVRKGDADFAVGNILRLEGDLGAEREIRLPWMDGMHAPYVGSIEERPELLGDVFAWNKLFRREFWDAARLTWPERIRYEDQPATTEAYLRAERVAVLDDIVYHWRIRGDGSAITEQRATVADLRDRWRTKQMALDSTRALGSPALQEVFRTQVLPGDMWRYFLLVPGATDEWWALLVAMVQGLWGDDALVRSGLGPAHRLTGWLVTHDRRADAALVMSHLASLGGRPIARADGRLDVPGLDTTSIDPAALALRPHEA</sequence>
<keyword evidence="1" id="KW-0328">Glycosyltransferase</keyword>
<dbReference type="eggNOG" id="COG1215">
    <property type="taxonomic scope" value="Bacteria"/>
</dbReference>
<dbReference type="InterPro" id="IPR029044">
    <property type="entry name" value="Nucleotide-diphossugar_trans"/>
</dbReference>
<evidence type="ECO:0000256" key="1">
    <source>
        <dbReference type="ARBA" id="ARBA00022676"/>
    </source>
</evidence>
<keyword evidence="4" id="KW-1185">Reference proteome</keyword>
<dbReference type="Gene3D" id="3.90.550.10">
    <property type="entry name" value="Spore Coat Polysaccharide Biosynthesis Protein SpsA, Chain A"/>
    <property type="match status" value="1"/>
</dbReference>
<dbReference type="GO" id="GO:0016757">
    <property type="term" value="F:glycosyltransferase activity"/>
    <property type="evidence" value="ECO:0007669"/>
    <property type="project" value="UniProtKB-KW"/>
</dbReference>
<name>A0A0A1DFK6_NOCSI</name>
<accession>A0A0A1DFK6</accession>
<dbReference type="Pfam" id="PF00535">
    <property type="entry name" value="Glycos_transf_2"/>
    <property type="match status" value="1"/>
</dbReference>
<dbReference type="GeneID" id="96608023"/>
<evidence type="ECO:0000313" key="3">
    <source>
        <dbReference type="EMBL" id="AIY16046.1"/>
    </source>
</evidence>